<dbReference type="RefSeq" id="XP_007681927.1">
    <property type="nucleotide sequence ID" value="XM_007683737.1"/>
</dbReference>
<evidence type="ECO:0000313" key="1">
    <source>
        <dbReference type="EMBL" id="EMC91009.1"/>
    </source>
</evidence>
<keyword evidence="2" id="KW-1185">Reference proteome</keyword>
<gene>
    <name evidence="1" type="ORF">BAUCODRAFT_143978</name>
</gene>
<dbReference type="Proteomes" id="UP000011761">
    <property type="component" value="Unassembled WGS sequence"/>
</dbReference>
<accession>M2MWQ1</accession>
<protein>
    <submittedName>
        <fullName evidence="1">Uncharacterized protein</fullName>
    </submittedName>
</protein>
<reference evidence="1 2" key="1">
    <citation type="journal article" date="2012" name="PLoS Pathog.">
        <title>Diverse lifestyles and strategies of plant pathogenesis encoded in the genomes of eighteen Dothideomycetes fungi.</title>
        <authorList>
            <person name="Ohm R.A."/>
            <person name="Feau N."/>
            <person name="Henrissat B."/>
            <person name="Schoch C.L."/>
            <person name="Horwitz B.A."/>
            <person name="Barry K.W."/>
            <person name="Condon B.J."/>
            <person name="Copeland A.C."/>
            <person name="Dhillon B."/>
            <person name="Glaser F."/>
            <person name="Hesse C.N."/>
            <person name="Kosti I."/>
            <person name="LaButti K."/>
            <person name="Lindquist E.A."/>
            <person name="Lucas S."/>
            <person name="Salamov A.A."/>
            <person name="Bradshaw R.E."/>
            <person name="Ciuffetti L."/>
            <person name="Hamelin R.C."/>
            <person name="Kema G.H.J."/>
            <person name="Lawrence C."/>
            <person name="Scott J.A."/>
            <person name="Spatafora J.W."/>
            <person name="Turgeon B.G."/>
            <person name="de Wit P.J.G.M."/>
            <person name="Zhong S."/>
            <person name="Goodwin S.B."/>
            <person name="Grigoriev I.V."/>
        </authorList>
    </citation>
    <scope>NUCLEOTIDE SEQUENCE [LARGE SCALE GENOMIC DNA]</scope>
    <source>
        <strain evidence="1 2">UAMH 10762</strain>
    </source>
</reference>
<name>M2MWQ1_BAUPA</name>
<evidence type="ECO:0000313" key="2">
    <source>
        <dbReference type="Proteomes" id="UP000011761"/>
    </source>
</evidence>
<dbReference type="EMBL" id="KB445565">
    <property type="protein sequence ID" value="EMC91009.1"/>
    <property type="molecule type" value="Genomic_DNA"/>
</dbReference>
<dbReference type="AlphaFoldDB" id="M2MWQ1"/>
<sequence>MEPAEKCLLGVRLAEELEGKVTVLLLGHLRQRLNCDARLIINCSCWKRGDSFQDAFDRWEIDECLDRVAFVPLPSKWLWR</sequence>
<dbReference type="GeneID" id="19108457"/>
<organism evidence="1 2">
    <name type="scientific">Baudoinia panamericana (strain UAMH 10762)</name>
    <name type="common">Angels' share fungus</name>
    <name type="synonym">Baudoinia compniacensis (strain UAMH 10762)</name>
    <dbReference type="NCBI Taxonomy" id="717646"/>
    <lineage>
        <taxon>Eukaryota</taxon>
        <taxon>Fungi</taxon>
        <taxon>Dikarya</taxon>
        <taxon>Ascomycota</taxon>
        <taxon>Pezizomycotina</taxon>
        <taxon>Dothideomycetes</taxon>
        <taxon>Dothideomycetidae</taxon>
        <taxon>Mycosphaerellales</taxon>
        <taxon>Teratosphaeriaceae</taxon>
        <taxon>Baudoinia</taxon>
    </lineage>
</organism>
<dbReference type="HOGENOM" id="CLU_2589357_0_0_1"/>
<dbReference type="KEGG" id="bcom:BAUCODRAFT_143978"/>
<proteinExistence type="predicted"/>